<evidence type="ECO:0000256" key="3">
    <source>
        <dbReference type="SAM" id="MobiDB-lite"/>
    </source>
</evidence>
<proteinExistence type="inferred from homology"/>
<dbReference type="GO" id="GO:0030497">
    <property type="term" value="P:fatty acid elongation"/>
    <property type="evidence" value="ECO:0007669"/>
    <property type="project" value="TreeGrafter"/>
</dbReference>
<keyword evidence="2" id="KW-0560">Oxidoreductase</keyword>
<evidence type="ECO:0000256" key="1">
    <source>
        <dbReference type="ARBA" id="ARBA00006484"/>
    </source>
</evidence>
<gene>
    <name evidence="5" type="ORF">Ssi02_31380</name>
</gene>
<dbReference type="InterPro" id="IPR002347">
    <property type="entry name" value="SDR_fam"/>
</dbReference>
<dbReference type="PANTHER" id="PTHR42760:SF40">
    <property type="entry name" value="3-OXOACYL-[ACYL-CARRIER-PROTEIN] REDUCTASE, CHLOROPLASTIC"/>
    <property type="match status" value="1"/>
</dbReference>
<name>A0A919RGE4_9ACTN</name>
<keyword evidence="6" id="KW-1185">Reference proteome</keyword>
<feature type="compositionally biased region" description="Polar residues" evidence="3">
    <location>
        <begin position="7"/>
        <end position="18"/>
    </location>
</feature>
<dbReference type="RefSeq" id="WP_204026057.1">
    <property type="nucleotide sequence ID" value="NZ_BOOW01000019.1"/>
</dbReference>
<dbReference type="Gene3D" id="3.40.50.720">
    <property type="entry name" value="NAD(P)-binding Rossmann-like Domain"/>
    <property type="match status" value="1"/>
</dbReference>
<evidence type="ECO:0000313" key="5">
    <source>
        <dbReference type="EMBL" id="GII92907.1"/>
    </source>
</evidence>
<sequence>MGAAQASAKQADTTVIQSDDQRRGNQGVAIVTGGAGGIGQSIARRLMAEGFDVVVGDLSAGDGDEKHPSSERGAPPVRALDVTSVESVNTFFDRVSAEHGTVDVLVNAAGVIAVQRIEQIKLADWTRILGVNLTGTFLCTQRMLGGLPQGQSGRIVNISSQSGKMGSANVSHYCAAKFGVVGFTQAIAMEVAARGVTVNAVCPTMVETDMMADVLAGHQALGAPAPEVQVTQLKAMIPVGRLAQPADVASVVSFLCSREADFITGQAINVTGGAWMS</sequence>
<dbReference type="InterPro" id="IPR036291">
    <property type="entry name" value="NAD(P)-bd_dom_sf"/>
</dbReference>
<feature type="domain" description="Ketoreductase" evidence="4">
    <location>
        <begin position="27"/>
        <end position="214"/>
    </location>
</feature>
<evidence type="ECO:0000256" key="2">
    <source>
        <dbReference type="ARBA" id="ARBA00023002"/>
    </source>
</evidence>
<dbReference type="PRINTS" id="PR00081">
    <property type="entry name" value="GDHRDH"/>
</dbReference>
<comment type="similarity">
    <text evidence="1">Belongs to the short-chain dehydrogenases/reductases (SDR) family.</text>
</comment>
<dbReference type="InterPro" id="IPR020904">
    <property type="entry name" value="Sc_DH/Rdtase_CS"/>
</dbReference>
<dbReference type="FunFam" id="3.40.50.720:FF:000173">
    <property type="entry name" value="3-oxoacyl-[acyl-carrier protein] reductase"/>
    <property type="match status" value="1"/>
</dbReference>
<evidence type="ECO:0000313" key="6">
    <source>
        <dbReference type="Proteomes" id="UP000606172"/>
    </source>
</evidence>
<dbReference type="EMBL" id="BOOW01000019">
    <property type="protein sequence ID" value="GII92907.1"/>
    <property type="molecule type" value="Genomic_DNA"/>
</dbReference>
<organism evidence="5 6">
    <name type="scientific">Sinosporangium siamense</name>
    <dbReference type="NCBI Taxonomy" id="1367973"/>
    <lineage>
        <taxon>Bacteria</taxon>
        <taxon>Bacillati</taxon>
        <taxon>Actinomycetota</taxon>
        <taxon>Actinomycetes</taxon>
        <taxon>Streptosporangiales</taxon>
        <taxon>Streptosporangiaceae</taxon>
        <taxon>Sinosporangium</taxon>
    </lineage>
</organism>
<dbReference type="InterPro" id="IPR057326">
    <property type="entry name" value="KR_dom"/>
</dbReference>
<reference evidence="5" key="1">
    <citation type="submission" date="2021-01" db="EMBL/GenBank/DDBJ databases">
        <title>Whole genome shotgun sequence of Sinosporangium siamense NBRC 109515.</title>
        <authorList>
            <person name="Komaki H."/>
            <person name="Tamura T."/>
        </authorList>
    </citation>
    <scope>NUCLEOTIDE SEQUENCE</scope>
    <source>
        <strain evidence="5">NBRC 109515</strain>
    </source>
</reference>
<dbReference type="GO" id="GO:0016616">
    <property type="term" value="F:oxidoreductase activity, acting on the CH-OH group of donors, NAD or NADP as acceptor"/>
    <property type="evidence" value="ECO:0007669"/>
    <property type="project" value="TreeGrafter"/>
</dbReference>
<feature type="region of interest" description="Disordered" evidence="3">
    <location>
        <begin position="1"/>
        <end position="23"/>
    </location>
</feature>
<dbReference type="PRINTS" id="PR00080">
    <property type="entry name" value="SDRFAMILY"/>
</dbReference>
<dbReference type="PANTHER" id="PTHR42760">
    <property type="entry name" value="SHORT-CHAIN DEHYDROGENASES/REDUCTASES FAMILY MEMBER"/>
    <property type="match status" value="1"/>
</dbReference>
<evidence type="ECO:0000259" key="4">
    <source>
        <dbReference type="SMART" id="SM00822"/>
    </source>
</evidence>
<dbReference type="AlphaFoldDB" id="A0A919RGE4"/>
<comment type="caution">
    <text evidence="5">The sequence shown here is derived from an EMBL/GenBank/DDBJ whole genome shotgun (WGS) entry which is preliminary data.</text>
</comment>
<dbReference type="SMART" id="SM00822">
    <property type="entry name" value="PKS_KR"/>
    <property type="match status" value="1"/>
</dbReference>
<dbReference type="SUPFAM" id="SSF51735">
    <property type="entry name" value="NAD(P)-binding Rossmann-fold domains"/>
    <property type="match status" value="1"/>
</dbReference>
<dbReference type="Pfam" id="PF13561">
    <property type="entry name" value="adh_short_C2"/>
    <property type="match status" value="1"/>
</dbReference>
<accession>A0A919RGE4</accession>
<dbReference type="PROSITE" id="PS00061">
    <property type="entry name" value="ADH_SHORT"/>
    <property type="match status" value="1"/>
</dbReference>
<dbReference type="Proteomes" id="UP000606172">
    <property type="component" value="Unassembled WGS sequence"/>
</dbReference>
<protein>
    <submittedName>
        <fullName evidence="5">Beta-ketoacyl-ACP reductase</fullName>
    </submittedName>
</protein>